<proteinExistence type="predicted"/>
<dbReference type="EMBL" id="JAHZIK010000241">
    <property type="protein sequence ID" value="MBW7454731.1"/>
    <property type="molecule type" value="Genomic_DNA"/>
</dbReference>
<dbReference type="RefSeq" id="WP_210041155.1">
    <property type="nucleotide sequence ID" value="NZ_JBHLVU010000002.1"/>
</dbReference>
<reference evidence="2 3" key="1">
    <citation type="submission" date="2021-07" db="EMBL/GenBank/DDBJ databases">
        <title>Paenibacillus radiodurans sp. nov., isolated from the southeastern edge of Tengger Desert.</title>
        <authorList>
            <person name="Zhang G."/>
        </authorList>
    </citation>
    <scope>NUCLEOTIDE SEQUENCE [LARGE SCALE GENOMIC DNA]</scope>
    <source>
        <strain evidence="2 3">CCM 7311</strain>
    </source>
</reference>
<organism evidence="2 3">
    <name type="scientific">Paenibacillus sepulcri</name>
    <dbReference type="NCBI Taxonomy" id="359917"/>
    <lineage>
        <taxon>Bacteria</taxon>
        <taxon>Bacillati</taxon>
        <taxon>Bacillota</taxon>
        <taxon>Bacilli</taxon>
        <taxon>Bacillales</taxon>
        <taxon>Paenibacillaceae</taxon>
        <taxon>Paenibacillus</taxon>
    </lineage>
</organism>
<feature type="compositionally biased region" description="Polar residues" evidence="1">
    <location>
        <begin position="54"/>
        <end position="70"/>
    </location>
</feature>
<feature type="compositionally biased region" description="Basic and acidic residues" evidence="1">
    <location>
        <begin position="34"/>
        <end position="53"/>
    </location>
</feature>
<feature type="region of interest" description="Disordered" evidence="1">
    <location>
        <begin position="1"/>
        <end position="110"/>
    </location>
</feature>
<evidence type="ECO:0000313" key="3">
    <source>
        <dbReference type="Proteomes" id="UP001519887"/>
    </source>
</evidence>
<keyword evidence="3" id="KW-1185">Reference proteome</keyword>
<name>A0ABS7C1F2_9BACL</name>
<gene>
    <name evidence="2" type="ORF">K0U00_11880</name>
</gene>
<dbReference type="Proteomes" id="UP001519887">
    <property type="component" value="Unassembled WGS sequence"/>
</dbReference>
<evidence type="ECO:0000313" key="2">
    <source>
        <dbReference type="EMBL" id="MBW7454731.1"/>
    </source>
</evidence>
<sequence length="110" mass="12456">MTYRSIDLQVSIPRTQEKGNLQNQLNQKPVIDQTRLEGDSVKQTEQLRSKNSEIEQSVKMSIKDQPQQGNHSKRKRRGNAGDGSIQEEAGHSEQAAHNHPYKGKHIDISL</sequence>
<feature type="compositionally biased region" description="Polar residues" evidence="1">
    <location>
        <begin position="12"/>
        <end position="27"/>
    </location>
</feature>
<protein>
    <submittedName>
        <fullName evidence="2">Uncharacterized protein</fullName>
    </submittedName>
</protein>
<comment type="caution">
    <text evidence="2">The sequence shown here is derived from an EMBL/GenBank/DDBJ whole genome shotgun (WGS) entry which is preliminary data.</text>
</comment>
<evidence type="ECO:0000256" key="1">
    <source>
        <dbReference type="SAM" id="MobiDB-lite"/>
    </source>
</evidence>
<accession>A0ABS7C1F2</accession>